<feature type="transmembrane region" description="Helical" evidence="7">
    <location>
        <begin position="122"/>
        <end position="139"/>
    </location>
</feature>
<dbReference type="RefSeq" id="WP_154077000.1">
    <property type="nucleotide sequence ID" value="NZ_CP045929.1"/>
</dbReference>
<proteinExistence type="inferred from homology"/>
<evidence type="ECO:0000256" key="5">
    <source>
        <dbReference type="ARBA" id="ARBA00022989"/>
    </source>
</evidence>
<keyword evidence="4 7" id="KW-0812">Transmembrane</keyword>
<dbReference type="KEGG" id="sace:GIY23_13590"/>
<organism evidence="10 11">
    <name type="scientific">Allosaccharopolyspora coralli</name>
    <dbReference type="NCBI Taxonomy" id="2665642"/>
    <lineage>
        <taxon>Bacteria</taxon>
        <taxon>Bacillati</taxon>
        <taxon>Actinomycetota</taxon>
        <taxon>Actinomycetes</taxon>
        <taxon>Pseudonocardiales</taxon>
        <taxon>Pseudonocardiaceae</taxon>
        <taxon>Allosaccharopolyspora</taxon>
    </lineage>
</organism>
<evidence type="ECO:0000256" key="7">
    <source>
        <dbReference type="SAM" id="Phobius"/>
    </source>
</evidence>
<dbReference type="AlphaFoldDB" id="A0A5Q3QHV2"/>
<dbReference type="Pfam" id="PF00211">
    <property type="entry name" value="Guanylate_cyc"/>
    <property type="match status" value="1"/>
</dbReference>
<dbReference type="Pfam" id="PF00672">
    <property type="entry name" value="HAMP"/>
    <property type="match status" value="1"/>
</dbReference>
<feature type="transmembrane region" description="Helical" evidence="7">
    <location>
        <begin position="229"/>
        <end position="252"/>
    </location>
</feature>
<feature type="domain" description="Guanylate cyclase" evidence="8">
    <location>
        <begin position="337"/>
        <end position="461"/>
    </location>
</feature>
<evidence type="ECO:0000313" key="10">
    <source>
        <dbReference type="EMBL" id="QGK70417.1"/>
    </source>
</evidence>
<dbReference type="SUPFAM" id="SSF55073">
    <property type="entry name" value="Nucleotide cyclase"/>
    <property type="match status" value="1"/>
</dbReference>
<feature type="transmembrane region" description="Helical" evidence="7">
    <location>
        <begin position="145"/>
        <end position="166"/>
    </location>
</feature>
<name>A0A5Q3QHV2_9PSEU</name>
<dbReference type="InterPro" id="IPR001054">
    <property type="entry name" value="A/G_cyclase"/>
</dbReference>
<comment type="subcellular location">
    <subcellularLocation>
        <location evidence="1">Cell membrane</location>
        <topology evidence="1">Multi-pass membrane protein</topology>
    </subcellularLocation>
</comment>
<sequence length="512" mass="54512">MTTRPFGSRLLGAPEQSGAMLRWRVQVLLTASLVLANLIGAIVVVALIILVIPGPTVFTGGLSVLSIVLVPVYVGSAVLIGIVWGTARALRTLRWAFERREPHERDRRATLSVPWRLTRMQGVLWLIAAVLFSTISVLTNPDAVFKVAFTVSFGGIVVCANSYMLSEFALRPFAARALSSGPPLQRRMVSRVSIRIMLAWALGSGIPVAGLMVVALFSLVRDDVSSVQLAIAVLALGAVTLLFGFLLVVFLARATVAPVHTVRLALSKVERGALETEIVVFDGTELGLLQSGFNRMVAGLRERERIRDLFGRHVGREVAGQAVQRQPELGGEVREVGVLFVDVVGSTALAAERPPGEVVTLLNRFFDVVVDEVHACGGLVNKFEGDAALAVFGAPADVDDPAGSALASARAMGRRLTNEVSECTAGIGVAFGSAVAGNVGAESRFEYTVIGDPVNEAARLTDLSKEVPGRIVASATAVDNSDAAEADRWRVLDEEHTLRGRNETTRLAVPAS</sequence>
<feature type="transmembrane region" description="Helical" evidence="7">
    <location>
        <begin position="27"/>
        <end position="52"/>
    </location>
</feature>
<evidence type="ECO:0000256" key="4">
    <source>
        <dbReference type="ARBA" id="ARBA00022692"/>
    </source>
</evidence>
<dbReference type="PANTHER" id="PTHR43081:SF17">
    <property type="entry name" value="BLL5647 PROTEIN"/>
    <property type="match status" value="1"/>
</dbReference>
<dbReference type="GO" id="GO:0006171">
    <property type="term" value="P:cAMP biosynthetic process"/>
    <property type="evidence" value="ECO:0007669"/>
    <property type="project" value="TreeGrafter"/>
</dbReference>
<keyword evidence="3" id="KW-1003">Cell membrane</keyword>
<dbReference type="PANTHER" id="PTHR43081">
    <property type="entry name" value="ADENYLATE CYCLASE, TERMINAL-DIFFERENTIATION SPECIFIC-RELATED"/>
    <property type="match status" value="1"/>
</dbReference>
<dbReference type="SMART" id="SM00304">
    <property type="entry name" value="HAMP"/>
    <property type="match status" value="1"/>
</dbReference>
<protein>
    <submittedName>
        <fullName evidence="10">HAMP domain-containing protein</fullName>
    </submittedName>
</protein>
<evidence type="ECO:0000313" key="11">
    <source>
        <dbReference type="Proteomes" id="UP000371041"/>
    </source>
</evidence>
<gene>
    <name evidence="10" type="ORF">GIY23_13590</name>
</gene>
<evidence type="ECO:0000256" key="6">
    <source>
        <dbReference type="ARBA" id="ARBA00023136"/>
    </source>
</evidence>
<feature type="transmembrane region" description="Helical" evidence="7">
    <location>
        <begin position="196"/>
        <end position="217"/>
    </location>
</feature>
<evidence type="ECO:0000256" key="2">
    <source>
        <dbReference type="ARBA" id="ARBA00005381"/>
    </source>
</evidence>
<evidence type="ECO:0000256" key="3">
    <source>
        <dbReference type="ARBA" id="ARBA00022475"/>
    </source>
</evidence>
<keyword evidence="11" id="KW-1185">Reference proteome</keyword>
<dbReference type="Proteomes" id="UP000371041">
    <property type="component" value="Chromosome"/>
</dbReference>
<feature type="transmembrane region" description="Helical" evidence="7">
    <location>
        <begin position="64"/>
        <end position="90"/>
    </location>
</feature>
<dbReference type="CDD" id="cd07302">
    <property type="entry name" value="CHD"/>
    <property type="match status" value="1"/>
</dbReference>
<dbReference type="SMART" id="SM00044">
    <property type="entry name" value="CYCc"/>
    <property type="match status" value="1"/>
</dbReference>
<dbReference type="InterPro" id="IPR029787">
    <property type="entry name" value="Nucleotide_cyclase"/>
</dbReference>
<reference evidence="11" key="1">
    <citation type="submission" date="2019-11" db="EMBL/GenBank/DDBJ databases">
        <title>The complete genome sequence of Saccharopolyspora sp. E2A.</title>
        <authorList>
            <person name="Zhang G."/>
        </authorList>
    </citation>
    <scope>NUCLEOTIDE SEQUENCE [LARGE SCALE GENOMIC DNA]</scope>
    <source>
        <strain evidence="11">E2A</strain>
    </source>
</reference>
<feature type="domain" description="HAMP" evidence="9">
    <location>
        <begin position="253"/>
        <end position="305"/>
    </location>
</feature>
<dbReference type="PROSITE" id="PS50885">
    <property type="entry name" value="HAMP"/>
    <property type="match status" value="1"/>
</dbReference>
<dbReference type="InterPro" id="IPR003660">
    <property type="entry name" value="HAMP_dom"/>
</dbReference>
<dbReference type="GO" id="GO:0004016">
    <property type="term" value="F:adenylate cyclase activity"/>
    <property type="evidence" value="ECO:0007669"/>
    <property type="project" value="UniProtKB-ARBA"/>
</dbReference>
<dbReference type="InterPro" id="IPR050697">
    <property type="entry name" value="Adenylyl/Guanylyl_Cyclase_3/4"/>
</dbReference>
<dbReference type="CDD" id="cd06225">
    <property type="entry name" value="HAMP"/>
    <property type="match status" value="1"/>
</dbReference>
<evidence type="ECO:0000259" key="9">
    <source>
        <dbReference type="PROSITE" id="PS50885"/>
    </source>
</evidence>
<accession>A0A5Q3QHV2</accession>
<evidence type="ECO:0000259" key="8">
    <source>
        <dbReference type="PROSITE" id="PS50125"/>
    </source>
</evidence>
<dbReference type="Gene3D" id="3.30.70.1230">
    <property type="entry name" value="Nucleotide cyclase"/>
    <property type="match status" value="1"/>
</dbReference>
<dbReference type="EMBL" id="CP045929">
    <property type="protein sequence ID" value="QGK70417.1"/>
    <property type="molecule type" value="Genomic_DNA"/>
</dbReference>
<evidence type="ECO:0000256" key="1">
    <source>
        <dbReference type="ARBA" id="ARBA00004651"/>
    </source>
</evidence>
<keyword evidence="6 7" id="KW-0472">Membrane</keyword>
<keyword evidence="5 7" id="KW-1133">Transmembrane helix</keyword>
<dbReference type="Gene3D" id="6.10.340.10">
    <property type="match status" value="1"/>
</dbReference>
<dbReference type="PROSITE" id="PS50125">
    <property type="entry name" value="GUANYLATE_CYCLASE_2"/>
    <property type="match status" value="1"/>
</dbReference>
<dbReference type="GO" id="GO:0005886">
    <property type="term" value="C:plasma membrane"/>
    <property type="evidence" value="ECO:0007669"/>
    <property type="project" value="UniProtKB-SubCell"/>
</dbReference>
<dbReference type="GO" id="GO:0035556">
    <property type="term" value="P:intracellular signal transduction"/>
    <property type="evidence" value="ECO:0007669"/>
    <property type="project" value="InterPro"/>
</dbReference>
<comment type="similarity">
    <text evidence="2">Belongs to the adenylyl cyclase class-3 family.</text>
</comment>